<gene>
    <name evidence="1" type="ORF">JOF53_008247</name>
</gene>
<keyword evidence="2" id="KW-1185">Reference proteome</keyword>
<protein>
    <submittedName>
        <fullName evidence="1">Uncharacterized protein</fullName>
    </submittedName>
</protein>
<organism evidence="1 2">
    <name type="scientific">Crossiella equi</name>
    <dbReference type="NCBI Taxonomy" id="130796"/>
    <lineage>
        <taxon>Bacteria</taxon>
        <taxon>Bacillati</taxon>
        <taxon>Actinomycetota</taxon>
        <taxon>Actinomycetes</taxon>
        <taxon>Pseudonocardiales</taxon>
        <taxon>Pseudonocardiaceae</taxon>
        <taxon>Crossiella</taxon>
    </lineage>
</organism>
<dbReference type="EMBL" id="JAGIOO010000001">
    <property type="protein sequence ID" value="MBP2479375.1"/>
    <property type="molecule type" value="Genomic_DNA"/>
</dbReference>
<comment type="caution">
    <text evidence="1">The sequence shown here is derived from an EMBL/GenBank/DDBJ whole genome shotgun (WGS) entry which is preliminary data.</text>
</comment>
<sequence>MTGRSRLPLGWRLAEIDEHTRWLAAPHPGD</sequence>
<name>A0ABS5AS34_9PSEU</name>
<dbReference type="Proteomes" id="UP001519363">
    <property type="component" value="Unassembled WGS sequence"/>
</dbReference>
<evidence type="ECO:0000313" key="1">
    <source>
        <dbReference type="EMBL" id="MBP2479375.1"/>
    </source>
</evidence>
<evidence type="ECO:0000313" key="2">
    <source>
        <dbReference type="Proteomes" id="UP001519363"/>
    </source>
</evidence>
<reference evidence="1 2" key="1">
    <citation type="submission" date="2021-03" db="EMBL/GenBank/DDBJ databases">
        <title>Sequencing the genomes of 1000 actinobacteria strains.</title>
        <authorList>
            <person name="Klenk H.-P."/>
        </authorList>
    </citation>
    <scope>NUCLEOTIDE SEQUENCE [LARGE SCALE GENOMIC DNA]</scope>
    <source>
        <strain evidence="1 2">DSM 44580</strain>
    </source>
</reference>
<proteinExistence type="predicted"/>
<accession>A0ABS5AS34</accession>